<feature type="compositionally biased region" description="Basic and acidic residues" evidence="1">
    <location>
        <begin position="34"/>
        <end position="46"/>
    </location>
</feature>
<evidence type="ECO:0000256" key="1">
    <source>
        <dbReference type="SAM" id="MobiDB-lite"/>
    </source>
</evidence>
<dbReference type="EMBL" id="ML978711">
    <property type="protein sequence ID" value="KAF2091356.1"/>
    <property type="molecule type" value="Genomic_DNA"/>
</dbReference>
<reference evidence="2" key="1">
    <citation type="journal article" date="2020" name="Stud. Mycol.">
        <title>101 Dothideomycetes genomes: a test case for predicting lifestyles and emergence of pathogens.</title>
        <authorList>
            <person name="Haridas S."/>
            <person name="Albert R."/>
            <person name="Binder M."/>
            <person name="Bloem J."/>
            <person name="Labutti K."/>
            <person name="Salamov A."/>
            <person name="Andreopoulos B."/>
            <person name="Baker S."/>
            <person name="Barry K."/>
            <person name="Bills G."/>
            <person name="Bluhm B."/>
            <person name="Cannon C."/>
            <person name="Castanera R."/>
            <person name="Culley D."/>
            <person name="Daum C."/>
            <person name="Ezra D."/>
            <person name="Gonzalez J."/>
            <person name="Henrissat B."/>
            <person name="Kuo A."/>
            <person name="Liang C."/>
            <person name="Lipzen A."/>
            <person name="Lutzoni F."/>
            <person name="Magnuson J."/>
            <person name="Mondo S."/>
            <person name="Nolan M."/>
            <person name="Ohm R."/>
            <person name="Pangilinan J."/>
            <person name="Park H.-J."/>
            <person name="Ramirez L."/>
            <person name="Alfaro M."/>
            <person name="Sun H."/>
            <person name="Tritt A."/>
            <person name="Yoshinaga Y."/>
            <person name="Zwiers L.-H."/>
            <person name="Turgeon B."/>
            <person name="Goodwin S."/>
            <person name="Spatafora J."/>
            <person name="Crous P."/>
            <person name="Grigoriev I."/>
        </authorList>
    </citation>
    <scope>NUCLEOTIDE SEQUENCE</scope>
    <source>
        <strain evidence="2">CBS 121410</strain>
    </source>
</reference>
<protein>
    <submittedName>
        <fullName evidence="2">Uncharacterized protein</fullName>
    </submittedName>
</protein>
<gene>
    <name evidence="2" type="ORF">K490DRAFT_52582</name>
</gene>
<proteinExistence type="predicted"/>
<dbReference type="AlphaFoldDB" id="A0A9P4HY35"/>
<feature type="region of interest" description="Disordered" evidence="1">
    <location>
        <begin position="1"/>
        <end position="46"/>
    </location>
</feature>
<sequence>MDAPKKHAALPIRSRPVETMTAVAPDHNLRQRRHDAPKDAEETSPEYHDAFHSQNVQDLVASIKDLNLSESTQYIGKEIAALCGTFAELNILVAPAGRGLCQEDLRQKLEDLREPSCGCEHQPELHQIIPCRVAMTSDPNIRDRFFVDITSRLGKAEKVAERLFGQYVKESAMFWTPESEDLVLEAESEAADDALNRLRQQAHAMCVYFGYTC</sequence>
<evidence type="ECO:0000313" key="2">
    <source>
        <dbReference type="EMBL" id="KAF2091356.1"/>
    </source>
</evidence>
<organism evidence="2 3">
    <name type="scientific">Saccharata proteae CBS 121410</name>
    <dbReference type="NCBI Taxonomy" id="1314787"/>
    <lineage>
        <taxon>Eukaryota</taxon>
        <taxon>Fungi</taxon>
        <taxon>Dikarya</taxon>
        <taxon>Ascomycota</taxon>
        <taxon>Pezizomycotina</taxon>
        <taxon>Dothideomycetes</taxon>
        <taxon>Dothideomycetes incertae sedis</taxon>
        <taxon>Botryosphaeriales</taxon>
        <taxon>Saccharataceae</taxon>
        <taxon>Saccharata</taxon>
    </lineage>
</organism>
<keyword evidence="3" id="KW-1185">Reference proteome</keyword>
<name>A0A9P4HY35_9PEZI</name>
<accession>A0A9P4HY35</accession>
<evidence type="ECO:0000313" key="3">
    <source>
        <dbReference type="Proteomes" id="UP000799776"/>
    </source>
</evidence>
<comment type="caution">
    <text evidence="2">The sequence shown here is derived from an EMBL/GenBank/DDBJ whole genome shotgun (WGS) entry which is preliminary data.</text>
</comment>
<dbReference type="Proteomes" id="UP000799776">
    <property type="component" value="Unassembled WGS sequence"/>
</dbReference>